<dbReference type="EMBL" id="VJMJ01000001">
    <property type="protein sequence ID" value="KAF0745670.1"/>
    <property type="molecule type" value="Genomic_DNA"/>
</dbReference>
<dbReference type="AlphaFoldDB" id="A0A6G0XYK5"/>
<dbReference type="VEuPathDB" id="FungiDB:AeMF1_011361"/>
<evidence type="ECO:0000256" key="1">
    <source>
        <dbReference type="SAM" id="Coils"/>
    </source>
</evidence>
<evidence type="ECO:0000313" key="3">
    <source>
        <dbReference type="Proteomes" id="UP000481153"/>
    </source>
</evidence>
<comment type="caution">
    <text evidence="2">The sequence shown here is derived from an EMBL/GenBank/DDBJ whole genome shotgun (WGS) entry which is preliminary data.</text>
</comment>
<name>A0A6G0XYK5_9STRA</name>
<reference evidence="2 3" key="1">
    <citation type="submission" date="2019-07" db="EMBL/GenBank/DDBJ databases">
        <title>Genomics analysis of Aphanomyces spp. identifies a new class of oomycete effector associated with host adaptation.</title>
        <authorList>
            <person name="Gaulin E."/>
        </authorList>
    </citation>
    <scope>NUCLEOTIDE SEQUENCE [LARGE SCALE GENOMIC DNA]</scope>
    <source>
        <strain evidence="2 3">ATCC 201684</strain>
    </source>
</reference>
<organism evidence="2 3">
    <name type="scientific">Aphanomyces euteiches</name>
    <dbReference type="NCBI Taxonomy" id="100861"/>
    <lineage>
        <taxon>Eukaryota</taxon>
        <taxon>Sar</taxon>
        <taxon>Stramenopiles</taxon>
        <taxon>Oomycota</taxon>
        <taxon>Saprolegniomycetes</taxon>
        <taxon>Saprolegniales</taxon>
        <taxon>Verrucalvaceae</taxon>
        <taxon>Aphanomyces</taxon>
    </lineage>
</organism>
<accession>A0A6G0XYK5</accession>
<keyword evidence="1" id="KW-0175">Coiled coil</keyword>
<evidence type="ECO:0000313" key="2">
    <source>
        <dbReference type="EMBL" id="KAF0745670.1"/>
    </source>
</evidence>
<gene>
    <name evidence="2" type="ORF">Ae201684_000121</name>
</gene>
<keyword evidence="3" id="KW-1185">Reference proteome</keyword>
<protein>
    <submittedName>
        <fullName evidence="2">Uncharacterized protein</fullName>
    </submittedName>
</protein>
<sequence length="319" mass="35773">MEVAPRDLTASRALAAGEHHYLSTELEVAILRTFLRWTEGRIQASYERLKSLNIPFLPTLLAATESVATRIGVPQWFNALIQLSDPWTSSIDSFVGRRILNTIAFILQTSGHVRVVKSDGVVSPYPPTIEELESELMRLQSRLAMEQQEKDELQDTVRRVLAMVANENQGLQALLNHVQELEQANADADGVSLRIKELETELETARLVAEAANKENEELRRELAQASLETPTSSSTELEEEMERLQTLVDKGLLENFADDKSEISNNNATDEIEQLCSLVAEMSKEKESLKQEIIDIHTFRESTAGQQLHEMESLASCS</sequence>
<dbReference type="Proteomes" id="UP000481153">
    <property type="component" value="Unassembled WGS sequence"/>
</dbReference>
<proteinExistence type="predicted"/>
<feature type="coiled-coil region" evidence="1">
    <location>
        <begin position="129"/>
        <end position="293"/>
    </location>
</feature>